<evidence type="ECO:0000256" key="7">
    <source>
        <dbReference type="ARBA" id="ARBA00023136"/>
    </source>
</evidence>
<dbReference type="PROSITE" id="PS50850">
    <property type="entry name" value="MFS"/>
    <property type="match status" value="1"/>
</dbReference>
<reference evidence="10 11" key="1">
    <citation type="submission" date="2024-02" db="EMBL/GenBank/DDBJ databases">
        <title>Adaptive strategies in a cosmopolitan and abundant soil bacterium.</title>
        <authorList>
            <person name="Carini P."/>
        </authorList>
    </citation>
    <scope>NUCLEOTIDE SEQUENCE [LARGE SCALE GENOMIC DNA]</scope>
    <source>
        <strain evidence="10 11">AZCC 1608</strain>
    </source>
</reference>
<keyword evidence="3 8" id="KW-0813">Transport</keyword>
<protein>
    <recommendedName>
        <fullName evidence="8">Bcr/CflA family efflux transporter</fullName>
    </recommendedName>
</protein>
<keyword evidence="7 8" id="KW-0472">Membrane</keyword>
<dbReference type="PANTHER" id="PTHR43124:SF3">
    <property type="entry name" value="CHLORAMPHENICOL EFFLUX PUMP RV0191"/>
    <property type="match status" value="1"/>
</dbReference>
<feature type="transmembrane region" description="Helical" evidence="8">
    <location>
        <begin position="319"/>
        <end position="339"/>
    </location>
</feature>
<feature type="transmembrane region" description="Helical" evidence="8">
    <location>
        <begin position="147"/>
        <end position="167"/>
    </location>
</feature>
<keyword evidence="5 8" id="KW-0812">Transmembrane</keyword>
<evidence type="ECO:0000313" key="10">
    <source>
        <dbReference type="EMBL" id="MEH2554189.1"/>
    </source>
</evidence>
<proteinExistence type="inferred from homology"/>
<dbReference type="InterPro" id="IPR036259">
    <property type="entry name" value="MFS_trans_sf"/>
</dbReference>
<dbReference type="InterPro" id="IPR004812">
    <property type="entry name" value="Efflux_drug-R_Bcr/CmlA"/>
</dbReference>
<dbReference type="InterPro" id="IPR011701">
    <property type="entry name" value="MFS"/>
</dbReference>
<organism evidence="10 11">
    <name type="scientific">Bradyrhizobium algeriense</name>
    <dbReference type="NCBI Taxonomy" id="634784"/>
    <lineage>
        <taxon>Bacteria</taxon>
        <taxon>Pseudomonadati</taxon>
        <taxon>Pseudomonadota</taxon>
        <taxon>Alphaproteobacteria</taxon>
        <taxon>Hyphomicrobiales</taxon>
        <taxon>Nitrobacteraceae</taxon>
        <taxon>Bradyrhizobium</taxon>
    </lineage>
</organism>
<feature type="transmembrane region" description="Helical" evidence="8">
    <location>
        <begin position="351"/>
        <end position="375"/>
    </location>
</feature>
<evidence type="ECO:0000256" key="2">
    <source>
        <dbReference type="ARBA" id="ARBA00006236"/>
    </source>
</evidence>
<feature type="domain" description="Major facilitator superfamily (MFS) profile" evidence="9">
    <location>
        <begin position="1"/>
        <end position="406"/>
    </location>
</feature>
<dbReference type="InterPro" id="IPR020846">
    <property type="entry name" value="MFS_dom"/>
</dbReference>
<accession>A0ABU8B6N5</accession>
<keyword evidence="6 8" id="KW-1133">Transmembrane helix</keyword>
<name>A0ABU8B6N5_9BRAD</name>
<sequence>MSIEVVPSKAPATKPGPRTAMTCRAVICAFAATGILSTNIFLPSLPAIAADLRVSSAAVTSTITIFLAVFALGQLIVGPLSDRFGRQMPILIGLCIFVLGTMWCAFAGDLLGLLIGRAIQASGACTMAVLSRAIARDLFDGQALAKTMASITIATAAAPGFSPLVGSALDRLFGWRAEFAFVAIVAICAGAAYAMFIGETKAASDSSLHPLKIAGSYLGLIRDARFAAPARTASLLMAGVFAVFSGASRVLLEGFGLSPITLGLLFAAIVFLIFGAGMLAPRLSARFGPSHATLLGLGSAVVGAVALLVTVLVAKHSLVPFLVAASIFLFGVGIASPLSSAAALSPFGDKAGAAAALFGFSQMAGAACGASLAAILSSDPATGLGTVLALTAFPALVLHGWKGRPE</sequence>
<evidence type="ECO:0000313" key="11">
    <source>
        <dbReference type="Proteomes" id="UP001364224"/>
    </source>
</evidence>
<feature type="transmembrane region" description="Helical" evidence="8">
    <location>
        <begin position="258"/>
        <end position="280"/>
    </location>
</feature>
<feature type="transmembrane region" description="Helical" evidence="8">
    <location>
        <begin position="292"/>
        <end position="313"/>
    </location>
</feature>
<comment type="caution">
    <text evidence="10">The sequence shown here is derived from an EMBL/GenBank/DDBJ whole genome shotgun (WGS) entry which is preliminary data.</text>
</comment>
<feature type="transmembrane region" description="Helical" evidence="8">
    <location>
        <begin position="381"/>
        <end position="401"/>
    </location>
</feature>
<dbReference type="SUPFAM" id="SSF103473">
    <property type="entry name" value="MFS general substrate transporter"/>
    <property type="match status" value="1"/>
</dbReference>
<evidence type="ECO:0000256" key="5">
    <source>
        <dbReference type="ARBA" id="ARBA00022692"/>
    </source>
</evidence>
<dbReference type="InterPro" id="IPR050189">
    <property type="entry name" value="MFS_Efflux_Transporters"/>
</dbReference>
<comment type="subcellular location">
    <subcellularLocation>
        <location evidence="8">Cell inner membrane</location>
        <topology evidence="8">Multi-pass membrane protein</topology>
    </subcellularLocation>
    <subcellularLocation>
        <location evidence="1">Cell membrane</location>
        <topology evidence="1">Multi-pass membrane protein</topology>
    </subcellularLocation>
</comment>
<dbReference type="EMBL" id="JAZHRV010000001">
    <property type="protein sequence ID" value="MEH2554189.1"/>
    <property type="molecule type" value="Genomic_DNA"/>
</dbReference>
<feature type="transmembrane region" description="Helical" evidence="8">
    <location>
        <begin position="54"/>
        <end position="77"/>
    </location>
</feature>
<comment type="similarity">
    <text evidence="2 8">Belongs to the major facilitator superfamily. Bcr/CmlA family.</text>
</comment>
<comment type="caution">
    <text evidence="8">Lacks conserved residue(s) required for the propagation of feature annotation.</text>
</comment>
<evidence type="ECO:0000259" key="9">
    <source>
        <dbReference type="PROSITE" id="PS50850"/>
    </source>
</evidence>
<dbReference type="NCBIfam" id="TIGR00710">
    <property type="entry name" value="efflux_Bcr_CflA"/>
    <property type="match status" value="1"/>
</dbReference>
<evidence type="ECO:0000256" key="8">
    <source>
        <dbReference type="RuleBase" id="RU365088"/>
    </source>
</evidence>
<evidence type="ECO:0000256" key="4">
    <source>
        <dbReference type="ARBA" id="ARBA00022475"/>
    </source>
</evidence>
<evidence type="ECO:0000256" key="3">
    <source>
        <dbReference type="ARBA" id="ARBA00022448"/>
    </source>
</evidence>
<keyword evidence="11" id="KW-1185">Reference proteome</keyword>
<gene>
    <name evidence="10" type="ORF">V1286_001718</name>
</gene>
<feature type="transmembrane region" description="Helical" evidence="8">
    <location>
        <begin position="89"/>
        <end position="108"/>
    </location>
</feature>
<keyword evidence="8" id="KW-0997">Cell inner membrane</keyword>
<feature type="transmembrane region" description="Helical" evidence="8">
    <location>
        <begin position="232"/>
        <end position="252"/>
    </location>
</feature>
<feature type="transmembrane region" description="Helical" evidence="8">
    <location>
        <begin position="21"/>
        <end position="42"/>
    </location>
</feature>
<evidence type="ECO:0000256" key="6">
    <source>
        <dbReference type="ARBA" id="ARBA00022989"/>
    </source>
</evidence>
<dbReference type="Pfam" id="PF07690">
    <property type="entry name" value="MFS_1"/>
    <property type="match status" value="1"/>
</dbReference>
<evidence type="ECO:0000256" key="1">
    <source>
        <dbReference type="ARBA" id="ARBA00004651"/>
    </source>
</evidence>
<dbReference type="Proteomes" id="UP001364224">
    <property type="component" value="Unassembled WGS sequence"/>
</dbReference>
<keyword evidence="4" id="KW-1003">Cell membrane</keyword>
<dbReference type="Gene3D" id="1.20.1720.10">
    <property type="entry name" value="Multidrug resistance protein D"/>
    <property type="match status" value="1"/>
</dbReference>
<feature type="transmembrane region" description="Helical" evidence="8">
    <location>
        <begin position="179"/>
        <end position="198"/>
    </location>
</feature>
<dbReference type="PANTHER" id="PTHR43124">
    <property type="entry name" value="PURINE EFFLUX PUMP PBUE"/>
    <property type="match status" value="1"/>
</dbReference>